<dbReference type="PANTHER" id="PTHR12117:SF0">
    <property type="entry name" value="PROLYL 3-HYDROXYLASE OGFOD1"/>
    <property type="match status" value="1"/>
</dbReference>
<dbReference type="GO" id="GO:0031418">
    <property type="term" value="F:L-ascorbic acid binding"/>
    <property type="evidence" value="ECO:0007669"/>
    <property type="project" value="InterPro"/>
</dbReference>
<accession>A0A1Q9C4W4</accession>
<comment type="caution">
    <text evidence="3">The sequence shown here is derived from an EMBL/GenBank/DDBJ whole genome shotgun (WGS) entry which is preliminary data.</text>
</comment>
<feature type="region of interest" description="Disordered" evidence="1">
    <location>
        <begin position="698"/>
        <end position="743"/>
    </location>
</feature>
<dbReference type="GO" id="GO:0005506">
    <property type="term" value="F:iron ion binding"/>
    <property type="evidence" value="ECO:0007669"/>
    <property type="project" value="InterPro"/>
</dbReference>
<dbReference type="InterPro" id="IPR019601">
    <property type="entry name" value="Oxoglutarate/Fe-dep_Oase_C"/>
</dbReference>
<dbReference type="OrthoDB" id="430522at2759"/>
<feature type="domain" description="Oxoglutarate/iron-dependent oxygenase C-terminal degradation" evidence="2">
    <location>
        <begin position="450"/>
        <end position="693"/>
    </location>
</feature>
<gene>
    <name evidence="3" type="primary">OGFOD1</name>
    <name evidence="3" type="ORF">AK812_SmicGene41935</name>
</gene>
<protein>
    <submittedName>
        <fullName evidence="3">Prolyl 3-hydroxylase OGFOD1</fullName>
    </submittedName>
</protein>
<evidence type="ECO:0000313" key="4">
    <source>
        <dbReference type="Proteomes" id="UP000186817"/>
    </source>
</evidence>
<evidence type="ECO:0000259" key="2">
    <source>
        <dbReference type="Pfam" id="PF10637"/>
    </source>
</evidence>
<evidence type="ECO:0000256" key="1">
    <source>
        <dbReference type="SAM" id="MobiDB-lite"/>
    </source>
</evidence>
<dbReference type="AlphaFoldDB" id="A0A1Q9C4W4"/>
<dbReference type="PANTHER" id="PTHR12117">
    <property type="entry name" value="HISTONE ACETYLTRANSFERASE COMPLEX"/>
    <property type="match status" value="1"/>
</dbReference>
<dbReference type="InterPro" id="IPR043044">
    <property type="entry name" value="TPA1/Ofd1_C"/>
</dbReference>
<feature type="region of interest" description="Disordered" evidence="1">
    <location>
        <begin position="195"/>
        <end position="218"/>
    </location>
</feature>
<dbReference type="Gene3D" id="3.60.130.20">
    <property type="entry name" value="Oxoglutarate/iron-dependent oxygenase, C-terminal degradation domain"/>
    <property type="match status" value="1"/>
</dbReference>
<keyword evidence="4" id="KW-1185">Reference proteome</keyword>
<organism evidence="3 4">
    <name type="scientific">Symbiodinium microadriaticum</name>
    <name type="common">Dinoflagellate</name>
    <name type="synonym">Zooxanthella microadriatica</name>
    <dbReference type="NCBI Taxonomy" id="2951"/>
    <lineage>
        <taxon>Eukaryota</taxon>
        <taxon>Sar</taxon>
        <taxon>Alveolata</taxon>
        <taxon>Dinophyceae</taxon>
        <taxon>Suessiales</taxon>
        <taxon>Symbiodiniaceae</taxon>
        <taxon>Symbiodinium</taxon>
    </lineage>
</organism>
<proteinExistence type="predicted"/>
<feature type="compositionally biased region" description="Low complexity" evidence="1">
    <location>
        <begin position="698"/>
        <end position="713"/>
    </location>
</feature>
<evidence type="ECO:0000313" key="3">
    <source>
        <dbReference type="EMBL" id="OLP77945.1"/>
    </source>
</evidence>
<feature type="compositionally biased region" description="Basic residues" evidence="1">
    <location>
        <begin position="715"/>
        <end position="724"/>
    </location>
</feature>
<dbReference type="Gene3D" id="2.60.120.620">
    <property type="entry name" value="q2cbj1_9rhob like domain"/>
    <property type="match status" value="1"/>
</dbReference>
<dbReference type="Proteomes" id="UP000186817">
    <property type="component" value="Unassembled WGS sequence"/>
</dbReference>
<sequence length="772" mass="84063">MELALAAADGTAQAWNEVYRHPARYGWKAYCRRFRQACQLEERALAAYAELRPLGEQWQKKYTKACGLDVDACVGSLMLALNVLPGVRTLSSCNSIHEGAHEEEALVAFAAEVEELAQQVAEAVGQSHFRKSQEGVIQPRIAGEKAVAFKSYIVFSVATKAGRPDGLRRLQEMMAAARAVHSLARRLRCAAEATKATEALEPQEPPNIPTKPSEEVQGEGLDVSPLAIDSQLKVKALRKQWSTRHWVQLSPFNPQELCSFRDELVADLKGLQPIETSHTQALVLPLEEAGPSPVLHRLVETFRAQQFRSLVQSITGCSALTSQKCALVAIPPEGHVLPQCFAGEHARGEVAFVLFLPEDWWKEGDGGLFELYAETGKPVARLVPEPGLLLYTAGTGAAITRVLTEDAPQLAVHGLLASDAAEEAASPFLANDLIVPRPVNGGRRCHQKHRALNQWICEKFLDSALQTDLRAQFEETSHIKLPGFLNERLATQLAAAVGDARLEAWQEAGPVRVQRCLLLGEASACPLGRAMAEVGSYMASETFLEFLEALTGVTRSSGSAISLQIRCFRPGLDFQRPRCTQRPQLDVILGFEVASLARPRSRKRRSMRSMRSMGGADGYVEGDTAHLRTAEASGILAGPGGVPAPLPVLLRLPLRNNVLRLVLRDPKTSHYVEPLQASAPTSRWEICLAVPVEELPSSGEEAEEAAAPLSPAPNKSRRRKRGRSRPATASEFKATPRKRRAVAKGKDETNVFVLVLSGSADCLAAAGHECLN</sequence>
<dbReference type="GO" id="GO:0016706">
    <property type="term" value="F:2-oxoglutarate-dependent dioxygenase activity"/>
    <property type="evidence" value="ECO:0007669"/>
    <property type="project" value="InterPro"/>
</dbReference>
<dbReference type="InterPro" id="IPR051842">
    <property type="entry name" value="uS12_prolyl_hydroxylase"/>
</dbReference>
<dbReference type="EMBL" id="LSRX01001687">
    <property type="protein sequence ID" value="OLP77945.1"/>
    <property type="molecule type" value="Genomic_DNA"/>
</dbReference>
<reference evidence="3 4" key="1">
    <citation type="submission" date="2016-02" db="EMBL/GenBank/DDBJ databases">
        <title>Genome analysis of coral dinoflagellate symbionts highlights evolutionary adaptations to a symbiotic lifestyle.</title>
        <authorList>
            <person name="Aranda M."/>
            <person name="Li Y."/>
            <person name="Liew Y.J."/>
            <person name="Baumgarten S."/>
            <person name="Simakov O."/>
            <person name="Wilson M."/>
            <person name="Piel J."/>
            <person name="Ashoor H."/>
            <person name="Bougouffa S."/>
            <person name="Bajic V.B."/>
            <person name="Ryu T."/>
            <person name="Ravasi T."/>
            <person name="Bayer T."/>
            <person name="Micklem G."/>
            <person name="Kim H."/>
            <person name="Bhak J."/>
            <person name="Lajeunesse T.C."/>
            <person name="Voolstra C.R."/>
        </authorList>
    </citation>
    <scope>NUCLEOTIDE SEQUENCE [LARGE SCALE GENOMIC DNA]</scope>
    <source>
        <strain evidence="3 4">CCMP2467</strain>
    </source>
</reference>
<dbReference type="Pfam" id="PF10637">
    <property type="entry name" value="Ofd1_CTDD"/>
    <property type="match status" value="1"/>
</dbReference>
<name>A0A1Q9C4W4_SYMMI</name>